<dbReference type="RefSeq" id="WP_074731606.1">
    <property type="nucleotide sequence ID" value="NZ_FNYK01000012.1"/>
</dbReference>
<dbReference type="GO" id="GO:0016126">
    <property type="term" value="P:sterol biosynthetic process"/>
    <property type="evidence" value="ECO:0007669"/>
    <property type="project" value="TreeGrafter"/>
</dbReference>
<dbReference type="PANTHER" id="PTHR44068">
    <property type="entry name" value="ZGC:194242"/>
    <property type="match status" value="1"/>
</dbReference>
<feature type="domain" description="Methyltransferase type 11" evidence="2">
    <location>
        <begin position="50"/>
        <end position="149"/>
    </location>
</feature>
<gene>
    <name evidence="3" type="ORF">SAMN04487834_101246</name>
</gene>
<dbReference type="PANTHER" id="PTHR44068:SF1">
    <property type="entry name" value="HYPOTHETICAL LOC100005854"/>
    <property type="match status" value="1"/>
</dbReference>
<proteinExistence type="predicted"/>
<dbReference type="GO" id="GO:0032259">
    <property type="term" value="P:methylation"/>
    <property type="evidence" value="ECO:0007669"/>
    <property type="project" value="UniProtKB-KW"/>
</dbReference>
<dbReference type="SUPFAM" id="SSF53335">
    <property type="entry name" value="S-adenosyl-L-methionine-dependent methyltransferases"/>
    <property type="match status" value="1"/>
</dbReference>
<sequence>MGLFLKFINNTRKPSGILGKIMIYSMNKGHAKMADWGIKHFPKIQFQNLLDIGCGGGRNALTLLKKYDCAHLTAVDYSPLCVEKTRQYNQQFIKEKRCDVLEANVQTLPFPSDSFEMVTAFETIYFWPGLEDCFKEVYRVLSHEGYFCIVSESDGEDAESQKYEKIIDGMHNYTLIQIKETLKKVGFKTIDCFHHEVKPWIAVIARK</sequence>
<dbReference type="InterPro" id="IPR029063">
    <property type="entry name" value="SAM-dependent_MTases_sf"/>
</dbReference>
<dbReference type="AlphaFoldDB" id="A0A1H6SEB6"/>
<evidence type="ECO:0000313" key="4">
    <source>
        <dbReference type="Proteomes" id="UP000183028"/>
    </source>
</evidence>
<dbReference type="Pfam" id="PF08241">
    <property type="entry name" value="Methyltransf_11"/>
    <property type="match status" value="1"/>
</dbReference>
<dbReference type="Proteomes" id="UP000183028">
    <property type="component" value="Unassembled WGS sequence"/>
</dbReference>
<protein>
    <submittedName>
        <fullName evidence="3">Methyltransferase domain-containing protein</fullName>
    </submittedName>
</protein>
<dbReference type="OrthoDB" id="9808140at2"/>
<evidence type="ECO:0000256" key="1">
    <source>
        <dbReference type="ARBA" id="ARBA00022679"/>
    </source>
</evidence>
<keyword evidence="1 3" id="KW-0808">Transferase</keyword>
<dbReference type="InterPro" id="IPR013216">
    <property type="entry name" value="Methyltransf_11"/>
</dbReference>
<dbReference type="eggNOG" id="COG2226">
    <property type="taxonomic scope" value="Bacteria"/>
</dbReference>
<dbReference type="InterPro" id="IPR050447">
    <property type="entry name" value="Erg6_SMT_methyltransf"/>
</dbReference>
<dbReference type="Gene3D" id="3.40.50.150">
    <property type="entry name" value="Vaccinia Virus protein VP39"/>
    <property type="match status" value="1"/>
</dbReference>
<dbReference type="CDD" id="cd02440">
    <property type="entry name" value="AdoMet_MTases"/>
    <property type="match status" value="1"/>
</dbReference>
<dbReference type="EMBL" id="FNYK01000012">
    <property type="protein sequence ID" value="SEI61762.1"/>
    <property type="molecule type" value="Genomic_DNA"/>
</dbReference>
<dbReference type="STRING" id="322505.SAMN04487836_12823"/>
<keyword evidence="3" id="KW-0489">Methyltransferase</keyword>
<evidence type="ECO:0000313" key="3">
    <source>
        <dbReference type="EMBL" id="SEI61762.1"/>
    </source>
</evidence>
<evidence type="ECO:0000259" key="2">
    <source>
        <dbReference type="Pfam" id="PF08241"/>
    </source>
</evidence>
<keyword evidence="4" id="KW-1185">Reference proteome</keyword>
<name>A0A1H6SEB6_9FIRM</name>
<organism evidence="3 4">
    <name type="scientific">Sharpea azabuensis</name>
    <dbReference type="NCBI Taxonomy" id="322505"/>
    <lineage>
        <taxon>Bacteria</taxon>
        <taxon>Bacillati</taxon>
        <taxon>Bacillota</taxon>
        <taxon>Erysipelotrichia</taxon>
        <taxon>Erysipelotrichales</taxon>
        <taxon>Coprobacillaceae</taxon>
        <taxon>Sharpea</taxon>
    </lineage>
</organism>
<dbReference type="GO" id="GO:0003838">
    <property type="term" value="F:sterol 24-C-methyltransferase activity"/>
    <property type="evidence" value="ECO:0007669"/>
    <property type="project" value="TreeGrafter"/>
</dbReference>
<reference evidence="4" key="1">
    <citation type="submission" date="2016-10" db="EMBL/GenBank/DDBJ databases">
        <authorList>
            <person name="Varghese N."/>
        </authorList>
    </citation>
    <scope>NUCLEOTIDE SEQUENCE [LARGE SCALE GENOMIC DNA]</scope>
    <source>
        <strain evidence="4">DSM 20406</strain>
    </source>
</reference>
<accession>A0A1H6SEB6</accession>